<evidence type="ECO:0000313" key="2">
    <source>
        <dbReference type="EMBL" id="KAK7309812.1"/>
    </source>
</evidence>
<keyword evidence="3" id="KW-1185">Reference proteome</keyword>
<organism evidence="2 3">
    <name type="scientific">Clitoria ternatea</name>
    <name type="common">Butterfly pea</name>
    <dbReference type="NCBI Taxonomy" id="43366"/>
    <lineage>
        <taxon>Eukaryota</taxon>
        <taxon>Viridiplantae</taxon>
        <taxon>Streptophyta</taxon>
        <taxon>Embryophyta</taxon>
        <taxon>Tracheophyta</taxon>
        <taxon>Spermatophyta</taxon>
        <taxon>Magnoliopsida</taxon>
        <taxon>eudicotyledons</taxon>
        <taxon>Gunneridae</taxon>
        <taxon>Pentapetalae</taxon>
        <taxon>rosids</taxon>
        <taxon>fabids</taxon>
        <taxon>Fabales</taxon>
        <taxon>Fabaceae</taxon>
        <taxon>Papilionoideae</taxon>
        <taxon>50 kb inversion clade</taxon>
        <taxon>NPAAA clade</taxon>
        <taxon>indigoferoid/millettioid clade</taxon>
        <taxon>Phaseoleae</taxon>
        <taxon>Clitoria</taxon>
    </lineage>
</organism>
<proteinExistence type="predicted"/>
<protein>
    <submittedName>
        <fullName evidence="2">Uncharacterized protein</fullName>
    </submittedName>
</protein>
<feature type="compositionally biased region" description="Basic and acidic residues" evidence="1">
    <location>
        <begin position="9"/>
        <end position="22"/>
    </location>
</feature>
<gene>
    <name evidence="2" type="ORF">RJT34_06849</name>
</gene>
<comment type="caution">
    <text evidence="2">The sequence shown here is derived from an EMBL/GenBank/DDBJ whole genome shotgun (WGS) entry which is preliminary data.</text>
</comment>
<accession>A0AAN9PTR5</accession>
<reference evidence="2 3" key="1">
    <citation type="submission" date="2024-01" db="EMBL/GenBank/DDBJ databases">
        <title>The genomes of 5 underutilized Papilionoideae crops provide insights into root nodulation and disease resistance.</title>
        <authorList>
            <person name="Yuan L."/>
        </authorList>
    </citation>
    <scope>NUCLEOTIDE SEQUENCE [LARGE SCALE GENOMIC DNA]</scope>
    <source>
        <strain evidence="2">LY-2023</strain>
        <tissue evidence="2">Leaf</tissue>
    </source>
</reference>
<feature type="compositionally biased region" description="Polar residues" evidence="1">
    <location>
        <begin position="23"/>
        <end position="32"/>
    </location>
</feature>
<dbReference type="AlphaFoldDB" id="A0AAN9PTR5"/>
<evidence type="ECO:0000313" key="3">
    <source>
        <dbReference type="Proteomes" id="UP001359559"/>
    </source>
</evidence>
<sequence>MTSVSEVEVSVRAREHREKTTEKNSGTMGATGDFSKTNEISFDLSLEKRMGRLKNMSFFSAIGLALSGLPQTYSVAQDRRGLTLFCNGLP</sequence>
<name>A0AAN9PTR5_CLITE</name>
<dbReference type="EMBL" id="JAYKXN010000002">
    <property type="protein sequence ID" value="KAK7309812.1"/>
    <property type="molecule type" value="Genomic_DNA"/>
</dbReference>
<feature type="region of interest" description="Disordered" evidence="1">
    <location>
        <begin position="1"/>
        <end position="32"/>
    </location>
</feature>
<evidence type="ECO:0000256" key="1">
    <source>
        <dbReference type="SAM" id="MobiDB-lite"/>
    </source>
</evidence>
<dbReference type="Proteomes" id="UP001359559">
    <property type="component" value="Unassembled WGS sequence"/>
</dbReference>